<comment type="caution">
    <text evidence="17">The sequence shown here is derived from an EMBL/GenBank/DDBJ whole genome shotgun (WGS) entry which is preliminary data.</text>
</comment>
<evidence type="ECO:0000256" key="4">
    <source>
        <dbReference type="ARBA" id="ARBA00003889"/>
    </source>
</evidence>
<evidence type="ECO:0000256" key="8">
    <source>
        <dbReference type="ARBA" id="ARBA00022573"/>
    </source>
</evidence>
<dbReference type="Pfam" id="PF02283">
    <property type="entry name" value="CobU"/>
    <property type="match status" value="1"/>
</dbReference>
<name>A0AAD4FSG2_9GAMM</name>
<dbReference type="Proteomes" id="UP000016487">
    <property type="component" value="Unassembled WGS sequence"/>
</dbReference>
<reference evidence="17" key="1">
    <citation type="journal article" date="2012" name="J. Bacteriol.">
        <title>Genome sequences of type strains of seven species of the marine bacterium Pseudoalteromonas.</title>
        <authorList>
            <person name="Xie B.B."/>
            <person name="Shu Y.L."/>
            <person name="Qin Q.L."/>
            <person name="Rong J.C."/>
            <person name="Zhang X.Y."/>
            <person name="Chen X.L."/>
            <person name="Shi M."/>
            <person name="He H.L."/>
            <person name="Zhou B.C."/>
            <person name="Zhang Y.Z."/>
        </authorList>
    </citation>
    <scope>NUCLEOTIDE SEQUENCE</scope>
    <source>
        <strain evidence="17">DSM 8771</strain>
    </source>
</reference>
<evidence type="ECO:0000256" key="11">
    <source>
        <dbReference type="ARBA" id="ARBA00022777"/>
    </source>
</evidence>
<evidence type="ECO:0000256" key="6">
    <source>
        <dbReference type="ARBA" id="ARBA00005159"/>
    </source>
</evidence>
<dbReference type="CDD" id="cd00544">
    <property type="entry name" value="CobU"/>
    <property type="match status" value="1"/>
</dbReference>
<feature type="active site" description="GMP-histidine intermediate" evidence="15">
    <location>
        <position position="56"/>
    </location>
</feature>
<dbReference type="NCBIfam" id="NF004469">
    <property type="entry name" value="PRK05800.1"/>
    <property type="match status" value="1"/>
</dbReference>
<evidence type="ECO:0000256" key="16">
    <source>
        <dbReference type="PIRSR" id="PIRSR006135-2"/>
    </source>
</evidence>
<dbReference type="SUPFAM" id="SSF52540">
    <property type="entry name" value="P-loop containing nucleoside triphosphate hydrolases"/>
    <property type="match status" value="1"/>
</dbReference>
<evidence type="ECO:0000313" key="18">
    <source>
        <dbReference type="Proteomes" id="UP000016487"/>
    </source>
</evidence>
<organism evidence="17 18">
    <name type="scientific">Pseudoalteromonas citrea</name>
    <dbReference type="NCBI Taxonomy" id="43655"/>
    <lineage>
        <taxon>Bacteria</taxon>
        <taxon>Pseudomonadati</taxon>
        <taxon>Pseudomonadota</taxon>
        <taxon>Gammaproteobacteria</taxon>
        <taxon>Alteromonadales</taxon>
        <taxon>Pseudoalteromonadaceae</taxon>
        <taxon>Pseudoalteromonas</taxon>
    </lineage>
</organism>
<feature type="binding site" evidence="16">
    <location>
        <position position="68"/>
    </location>
    <ligand>
        <name>GTP</name>
        <dbReference type="ChEBI" id="CHEBI:37565"/>
    </ligand>
</feature>
<feature type="binding site" evidence="16">
    <location>
        <position position="89"/>
    </location>
    <ligand>
        <name>GTP</name>
        <dbReference type="ChEBI" id="CHEBI:37565"/>
    </ligand>
</feature>
<dbReference type="PANTHER" id="PTHR34848">
    <property type="match status" value="1"/>
</dbReference>
<evidence type="ECO:0000256" key="1">
    <source>
        <dbReference type="ARBA" id="ARBA00000312"/>
    </source>
</evidence>
<dbReference type="GO" id="GO:0005524">
    <property type="term" value="F:ATP binding"/>
    <property type="evidence" value="ECO:0007669"/>
    <property type="project" value="UniProtKB-UniRule"/>
</dbReference>
<dbReference type="RefSeq" id="WP_010362853.1">
    <property type="nucleotide sequence ID" value="NZ_AHBZ03000015.1"/>
</dbReference>
<dbReference type="GO" id="GO:0008820">
    <property type="term" value="F:cobinamide phosphate guanylyltransferase activity"/>
    <property type="evidence" value="ECO:0007669"/>
    <property type="project" value="UniProtKB-UniRule"/>
</dbReference>
<gene>
    <name evidence="17" type="primary">cobP</name>
    <name evidence="17" type="ORF">PCIT_a2217</name>
</gene>
<reference evidence="17" key="2">
    <citation type="submission" date="2015-03" db="EMBL/GenBank/DDBJ databases">
        <title>Genome sequence of Pseudoalteromonas citrea.</title>
        <authorList>
            <person name="Xie B.-B."/>
            <person name="Rong J.-C."/>
            <person name="Qin Q.-L."/>
            <person name="Zhang Y.-Z."/>
        </authorList>
    </citation>
    <scope>NUCLEOTIDE SEQUENCE</scope>
    <source>
        <strain evidence="17">DSM 8771</strain>
    </source>
</reference>
<accession>A0AAD4FSG2</accession>
<evidence type="ECO:0000256" key="5">
    <source>
        <dbReference type="ARBA" id="ARBA00004692"/>
    </source>
</evidence>
<dbReference type="InterPro" id="IPR027417">
    <property type="entry name" value="P-loop_NTPase"/>
</dbReference>
<evidence type="ECO:0000256" key="15">
    <source>
        <dbReference type="PIRSR" id="PIRSR006135-1"/>
    </source>
</evidence>
<keyword evidence="9 14" id="KW-0808">Transferase</keyword>
<proteinExistence type="inferred from homology"/>
<evidence type="ECO:0000256" key="9">
    <source>
        <dbReference type="ARBA" id="ARBA00022679"/>
    </source>
</evidence>
<protein>
    <recommendedName>
        <fullName evidence="14">Bifunctional adenosylcobalamin biosynthesis protein</fullName>
        <ecNumber evidence="14">2.7.1.156</ecNumber>
        <ecNumber evidence="14">2.7.7.62</ecNumber>
    </recommendedName>
</protein>
<evidence type="ECO:0000256" key="12">
    <source>
        <dbReference type="ARBA" id="ARBA00022840"/>
    </source>
</evidence>
<evidence type="ECO:0000256" key="3">
    <source>
        <dbReference type="ARBA" id="ARBA00001522"/>
    </source>
</evidence>
<evidence type="ECO:0000256" key="14">
    <source>
        <dbReference type="PIRNR" id="PIRNR006135"/>
    </source>
</evidence>
<evidence type="ECO:0000256" key="13">
    <source>
        <dbReference type="ARBA" id="ARBA00023134"/>
    </source>
</evidence>
<feature type="binding site" evidence="16">
    <location>
        <begin position="57"/>
        <end position="60"/>
    </location>
    <ligand>
        <name>GTP</name>
        <dbReference type="ChEBI" id="CHEBI:37565"/>
    </ligand>
</feature>
<evidence type="ECO:0000313" key="17">
    <source>
        <dbReference type="EMBL" id="KAF7772195.1"/>
    </source>
</evidence>
<comment type="catalytic activity">
    <reaction evidence="1 14">
        <text>adenosylcob(III)inamide + ATP = adenosylcob(III)inamide phosphate + ADP + H(+)</text>
        <dbReference type="Rhea" id="RHEA:15769"/>
        <dbReference type="ChEBI" id="CHEBI:2480"/>
        <dbReference type="ChEBI" id="CHEBI:15378"/>
        <dbReference type="ChEBI" id="CHEBI:30616"/>
        <dbReference type="ChEBI" id="CHEBI:58502"/>
        <dbReference type="ChEBI" id="CHEBI:456216"/>
        <dbReference type="EC" id="2.7.1.156"/>
    </reaction>
</comment>
<dbReference type="EC" id="2.7.1.156" evidence="14"/>
<dbReference type="PIRSF" id="PIRSF006135">
    <property type="entry name" value="CobU"/>
    <property type="match status" value="1"/>
</dbReference>
<dbReference type="GO" id="GO:0043752">
    <property type="term" value="F:adenosylcobinamide kinase activity"/>
    <property type="evidence" value="ECO:0007669"/>
    <property type="project" value="UniProtKB-EC"/>
</dbReference>
<keyword evidence="12 14" id="KW-0067">ATP-binding</keyword>
<dbReference type="EMBL" id="AHBZ03000015">
    <property type="protein sequence ID" value="KAF7772195.1"/>
    <property type="molecule type" value="Genomic_DNA"/>
</dbReference>
<keyword evidence="11 14" id="KW-0418">Kinase</keyword>
<feature type="binding site" evidence="16">
    <location>
        <begin position="10"/>
        <end position="17"/>
    </location>
    <ligand>
        <name>GTP</name>
        <dbReference type="ChEBI" id="CHEBI:37565"/>
    </ligand>
</feature>
<dbReference type="GO" id="GO:0005525">
    <property type="term" value="F:GTP binding"/>
    <property type="evidence" value="ECO:0007669"/>
    <property type="project" value="UniProtKB-UniRule"/>
</dbReference>
<keyword evidence="13 14" id="KW-0342">GTP-binding</keyword>
<sequence>MTERVTLMLGGARSGKSRLAEQLAEHYLQNEQVEKLLYVATAEVKDTEMAQRVKHHRETRSMHWTVIEESWTLPEIIAGTDEQTCILVDCLTLWLTYGLCEQGINAYIKQKSALLRALRETQAKVILVSNEVGHGIVPLGELSRTFVDQSGWLHQDIAQLADRVDFIMAGCTLRIK</sequence>
<evidence type="ECO:0000256" key="7">
    <source>
        <dbReference type="ARBA" id="ARBA00007490"/>
    </source>
</evidence>
<comment type="pathway">
    <text evidence="6 14">Cofactor biosynthesis; adenosylcobalamin biosynthesis; adenosylcobalamin from cob(II)yrinate a,c-diamide: step 5/7.</text>
</comment>
<evidence type="ECO:0000256" key="10">
    <source>
        <dbReference type="ARBA" id="ARBA00022741"/>
    </source>
</evidence>
<keyword evidence="17" id="KW-0548">Nucleotidyltransferase</keyword>
<comment type="catalytic activity">
    <reaction evidence="2 14">
        <text>adenosylcob(III)inamide phosphate + GTP + H(+) = adenosylcob(III)inamide-GDP + diphosphate</text>
        <dbReference type="Rhea" id="RHEA:22712"/>
        <dbReference type="ChEBI" id="CHEBI:15378"/>
        <dbReference type="ChEBI" id="CHEBI:33019"/>
        <dbReference type="ChEBI" id="CHEBI:37565"/>
        <dbReference type="ChEBI" id="CHEBI:58502"/>
        <dbReference type="ChEBI" id="CHEBI:60487"/>
        <dbReference type="EC" id="2.7.7.62"/>
    </reaction>
</comment>
<keyword evidence="10 14" id="KW-0547">Nucleotide-binding</keyword>
<keyword evidence="8 14" id="KW-0169">Cobalamin biosynthesis</keyword>
<dbReference type="Gene3D" id="3.40.50.300">
    <property type="entry name" value="P-loop containing nucleotide triphosphate hydrolases"/>
    <property type="match status" value="1"/>
</dbReference>
<dbReference type="AlphaFoldDB" id="A0AAD4FSG2"/>
<dbReference type="PANTHER" id="PTHR34848:SF1">
    <property type="entry name" value="BIFUNCTIONAL ADENOSYLCOBALAMIN BIOSYNTHESIS PROTEIN COBU"/>
    <property type="match status" value="1"/>
</dbReference>
<evidence type="ECO:0000256" key="2">
    <source>
        <dbReference type="ARBA" id="ARBA00000711"/>
    </source>
</evidence>
<dbReference type="EC" id="2.7.7.62" evidence="14"/>
<comment type="function">
    <text evidence="4 14">Catalyzes ATP-dependent phosphorylation of adenosylcobinamide and addition of GMP to adenosylcobinamide phosphate.</text>
</comment>
<dbReference type="GO" id="GO:0009236">
    <property type="term" value="P:cobalamin biosynthetic process"/>
    <property type="evidence" value="ECO:0007669"/>
    <property type="project" value="UniProtKB-UniRule"/>
</dbReference>
<comment type="pathway">
    <text evidence="5 14">Cofactor biosynthesis; adenosylcobalamin biosynthesis; adenosylcobalamin from cob(II)yrinate a,c-diamide: step 6/7.</text>
</comment>
<comment type="similarity">
    <text evidence="7 14">Belongs to the CobU/CobP family.</text>
</comment>
<feature type="binding site" evidence="16">
    <location>
        <begin position="40"/>
        <end position="42"/>
    </location>
    <ligand>
        <name>GTP</name>
        <dbReference type="ChEBI" id="CHEBI:37565"/>
    </ligand>
</feature>
<comment type="catalytic activity">
    <reaction evidence="3">
        <text>adenosylcob(III)inamide + GTP = adenosylcob(III)inamide phosphate + GDP + H(+)</text>
        <dbReference type="Rhea" id="RHEA:15765"/>
        <dbReference type="ChEBI" id="CHEBI:2480"/>
        <dbReference type="ChEBI" id="CHEBI:15378"/>
        <dbReference type="ChEBI" id="CHEBI:37565"/>
        <dbReference type="ChEBI" id="CHEBI:58189"/>
        <dbReference type="ChEBI" id="CHEBI:58502"/>
        <dbReference type="EC" id="2.7.1.156"/>
    </reaction>
</comment>
<dbReference type="InterPro" id="IPR003203">
    <property type="entry name" value="CobU/CobP"/>
</dbReference>